<dbReference type="EMBL" id="BARW01006131">
    <property type="protein sequence ID" value="GAI86531.1"/>
    <property type="molecule type" value="Genomic_DNA"/>
</dbReference>
<dbReference type="AlphaFoldDB" id="X1T585"/>
<accession>X1T585</accession>
<proteinExistence type="predicted"/>
<name>X1T585_9ZZZZ</name>
<protein>
    <submittedName>
        <fullName evidence="1">Uncharacterized protein</fullName>
    </submittedName>
</protein>
<reference evidence="1" key="1">
    <citation type="journal article" date="2014" name="Front. Microbiol.">
        <title>High frequency of phylogenetically diverse reductive dehalogenase-homologous genes in deep subseafloor sedimentary metagenomes.</title>
        <authorList>
            <person name="Kawai M."/>
            <person name="Futagami T."/>
            <person name="Toyoda A."/>
            <person name="Takaki Y."/>
            <person name="Nishi S."/>
            <person name="Hori S."/>
            <person name="Arai W."/>
            <person name="Tsubouchi T."/>
            <person name="Morono Y."/>
            <person name="Uchiyama I."/>
            <person name="Ito T."/>
            <person name="Fujiyama A."/>
            <person name="Inagaki F."/>
            <person name="Takami H."/>
        </authorList>
    </citation>
    <scope>NUCLEOTIDE SEQUENCE</scope>
    <source>
        <strain evidence="1">Expedition CK06-06</strain>
    </source>
</reference>
<organism evidence="1">
    <name type="scientific">marine sediment metagenome</name>
    <dbReference type="NCBI Taxonomy" id="412755"/>
    <lineage>
        <taxon>unclassified sequences</taxon>
        <taxon>metagenomes</taxon>
        <taxon>ecological metagenomes</taxon>
    </lineage>
</organism>
<evidence type="ECO:0000313" key="1">
    <source>
        <dbReference type="EMBL" id="GAI86531.1"/>
    </source>
</evidence>
<sequence>MWSLPDIRRLNEEAVKNASKLNKALETGYLDGIKIKCDWCDKPAEHIYPWYDVFSDIPKGIIGLCEEHDYYYGSPSEGFFICDDCERVLITNYTWELYYTDTEDGERICLNCAFDRYIKEEKNWLTSIKELSWQRVRSSPHIIPVSGNYWENFLEFVNNVEFDSLTGEKITGFSSTSSRGDGLNELRDLVKQALKNHKKCILILDAAYQFAVSIGVYVKK</sequence>
<gene>
    <name evidence="1" type="ORF">S12H4_12857</name>
</gene>
<comment type="caution">
    <text evidence="1">The sequence shown here is derived from an EMBL/GenBank/DDBJ whole genome shotgun (WGS) entry which is preliminary data.</text>
</comment>